<dbReference type="Gene3D" id="1.50.10.10">
    <property type="match status" value="1"/>
</dbReference>
<feature type="domain" description="GH15-like" evidence="1">
    <location>
        <begin position="255"/>
        <end position="555"/>
    </location>
</feature>
<name>A0A2U9IC89_9CREN</name>
<dbReference type="SUPFAM" id="SSF48208">
    <property type="entry name" value="Six-hairpin glycosidases"/>
    <property type="match status" value="1"/>
</dbReference>
<dbReference type="InterPro" id="IPR008928">
    <property type="entry name" value="6-hairpin_glycosidase_sf"/>
</dbReference>
<organism evidence="2 3">
    <name type="scientific">Acidianus brierleyi</name>
    <dbReference type="NCBI Taxonomy" id="41673"/>
    <lineage>
        <taxon>Archaea</taxon>
        <taxon>Thermoproteota</taxon>
        <taxon>Thermoprotei</taxon>
        <taxon>Sulfolobales</taxon>
        <taxon>Sulfolobaceae</taxon>
        <taxon>Acidianus</taxon>
    </lineage>
</organism>
<keyword evidence="3" id="KW-1185">Reference proteome</keyword>
<dbReference type="KEGG" id="abri:DFR85_02385"/>
<dbReference type="AlphaFoldDB" id="A0A2U9IC89"/>
<proteinExistence type="predicted"/>
<dbReference type="PANTHER" id="PTHR31616:SF13">
    <property type="entry name" value="GLUCAN 1,4-ALPHA-GLUCOSIDASE"/>
    <property type="match status" value="1"/>
</dbReference>
<dbReference type="GO" id="GO:0004553">
    <property type="term" value="F:hydrolase activity, hydrolyzing O-glycosyl compounds"/>
    <property type="evidence" value="ECO:0007669"/>
    <property type="project" value="TreeGrafter"/>
</dbReference>
<evidence type="ECO:0000259" key="1">
    <source>
        <dbReference type="Pfam" id="PF00723"/>
    </source>
</evidence>
<protein>
    <submittedName>
        <fullName evidence="2">Glycoside hydrolase family 15 protein</fullName>
    </submittedName>
</protein>
<dbReference type="GeneID" id="36830967"/>
<dbReference type="Proteomes" id="UP000248044">
    <property type="component" value="Chromosome"/>
</dbReference>
<dbReference type="OrthoDB" id="36362at2157"/>
<dbReference type="RefSeq" id="WP_110269513.1">
    <property type="nucleotide sequence ID" value="NZ_CP029289.2"/>
</dbReference>
<evidence type="ECO:0000313" key="3">
    <source>
        <dbReference type="Proteomes" id="UP000248044"/>
    </source>
</evidence>
<dbReference type="PANTHER" id="PTHR31616">
    <property type="entry name" value="TREHALASE"/>
    <property type="match status" value="1"/>
</dbReference>
<keyword evidence="2" id="KW-0378">Hydrolase</keyword>
<sequence>MRSGFTSNGKISALYDNNFYIRELYYPYLGQYNHSVGGYFKIGIWHDGKFTWLDQINDKDKKIYMDNLIVNAEIEWYNIKVKFSDVAIFSHSVIIRKVDVKGEGYIRIIFYHDFKLNGNEIGDTAFYDPELDSILHYKDNTWFLIGSSHKLYEYTTGRRDKKEVLNDCEDGTLNKNSIAQGSVASAISIAYPSFYYFIIAGETFDHVVSIYKEIKENPEFHYAKNKFYWNSITSEFTDNLAKISLAIMLGHIGDNGAVPASLDTDILKFNLDTYAYVWPRDAALTAYVLDMAGYSSFTRKFYDLVFHKLFENGYLFQKYNPDGTWGSTWHSWTARTKKSFNIQEDETSTVIWAFWNYFTKSRDYDMLKNIYHTIRDAADFMVKFRDEKLKLPLETFDLWEEKLGVHTYTVASVYAGLKAASNFANVVGDEENMKKWNDVAEEIKNSLKNYMFDKERGIFYKFINIDDGKITSVDKTVESSILGIVTFDVFDINDPIVTSSINEIINKLWVKNIGGLARYENDSYQRIEGDYNGIPGNPWIITTMWLAQYYAKKKDMNKAKELLAWAEKHSISGLLPEQISPFNGGPLSVMPLLWSHAEYLKTYLMLK</sequence>
<dbReference type="InterPro" id="IPR011613">
    <property type="entry name" value="GH15-like"/>
</dbReference>
<dbReference type="GO" id="GO:0005975">
    <property type="term" value="P:carbohydrate metabolic process"/>
    <property type="evidence" value="ECO:0007669"/>
    <property type="project" value="InterPro"/>
</dbReference>
<reference evidence="2 3" key="1">
    <citation type="submission" date="2018-05" db="EMBL/GenBank/DDBJ databases">
        <title>Complete Genome Sequences of Extremely Thermoacidophilic, Metal-Mobilizing Type-Strain Members of the Archaeal Family Sulfolobaceae: Acidianus brierleyi DSM-1651T, Acidianus sulfidivorans DSM-18786T, Metallosphaera hakonensis DSM-7519T, and Metallosphaera prunae DSM-10039T.</title>
        <authorList>
            <person name="Counts J.A."/>
            <person name="Kelly R.M."/>
        </authorList>
    </citation>
    <scope>NUCLEOTIDE SEQUENCE [LARGE SCALE GENOMIC DNA]</scope>
    <source>
        <strain evidence="2 3">DSM 1651</strain>
    </source>
</reference>
<dbReference type="Pfam" id="PF00723">
    <property type="entry name" value="Glyco_hydro_15"/>
    <property type="match status" value="1"/>
</dbReference>
<dbReference type="InterPro" id="IPR012341">
    <property type="entry name" value="6hp_glycosidase-like_sf"/>
</dbReference>
<gene>
    <name evidence="2" type="ORF">DFR85_02385</name>
</gene>
<dbReference type="EMBL" id="CP029289">
    <property type="protein sequence ID" value="AWR93629.1"/>
    <property type="molecule type" value="Genomic_DNA"/>
</dbReference>
<evidence type="ECO:0000313" key="2">
    <source>
        <dbReference type="EMBL" id="AWR93629.1"/>
    </source>
</evidence>
<accession>A0A2U9IC89</accession>